<evidence type="ECO:0000256" key="1">
    <source>
        <dbReference type="SAM" id="MobiDB-lite"/>
    </source>
</evidence>
<feature type="region of interest" description="Disordered" evidence="1">
    <location>
        <begin position="347"/>
        <end position="399"/>
    </location>
</feature>
<dbReference type="VEuPathDB" id="CryptoDB:Cvel_9945"/>
<evidence type="ECO:0008006" key="4">
    <source>
        <dbReference type="Google" id="ProtNLM"/>
    </source>
</evidence>
<organism evidence="3">
    <name type="scientific">Chromera velia CCMP2878</name>
    <dbReference type="NCBI Taxonomy" id="1169474"/>
    <lineage>
        <taxon>Eukaryota</taxon>
        <taxon>Sar</taxon>
        <taxon>Alveolata</taxon>
        <taxon>Colpodellida</taxon>
        <taxon>Chromeraceae</taxon>
        <taxon>Chromera</taxon>
    </lineage>
</organism>
<dbReference type="AlphaFoldDB" id="A0A0G4I0G4"/>
<keyword evidence="2" id="KW-0732">Signal</keyword>
<proteinExistence type="predicted"/>
<feature type="region of interest" description="Disordered" evidence="1">
    <location>
        <begin position="86"/>
        <end position="126"/>
    </location>
</feature>
<reference evidence="3" key="1">
    <citation type="submission" date="2014-11" db="EMBL/GenBank/DDBJ databases">
        <authorList>
            <person name="Otto D Thomas"/>
            <person name="Naeem Raeece"/>
        </authorList>
    </citation>
    <scope>NUCLEOTIDE SEQUENCE</scope>
</reference>
<feature type="compositionally biased region" description="Basic and acidic residues" evidence="1">
    <location>
        <begin position="350"/>
        <end position="369"/>
    </location>
</feature>
<gene>
    <name evidence="3" type="ORF">Cvel_9945</name>
</gene>
<feature type="signal peptide" evidence="2">
    <location>
        <begin position="1"/>
        <end position="18"/>
    </location>
</feature>
<evidence type="ECO:0000313" key="3">
    <source>
        <dbReference type="EMBL" id="CEM50346.1"/>
    </source>
</evidence>
<name>A0A0G4I0G4_9ALVE</name>
<sequence length="419" mass="45946">MLKFTALFVLLLPWGADSSEGPRPRGNFMQEASPQRLDASIEEHVQQLQQKQAAGNADREKDSFLPNAFAEVTAHGQVRVKTAARQGTGVLQSEGPDTEAETETPTASAYNNTNDTKTAHKAGEEDDSTAVSIMDDTFAVDSVQSDCAIGNFKLRCTAWGIRTYLYTEVQKIEFEGKQEIASCVSYSQRKARCYWGVYKDGNECCVTASEMKEVEDGGSCTCPSDFPIALNKTSSDKTDSESTTVIQLAESEGEEEGEEETEDVIHYRLMNMKDKMCLAWPEDEDGSVVPLDGNSGGFVHIKRGEKCVQLEEKDDGEPEPKLESCDAEQESQRFLLFDFGAQSPVFDKQAMLEKRQKREEKKKEEKKEDGDDSEDGESASSKSSSDDEESGASSLSVGSSLSLTLFLAVSLEGSDGPNH</sequence>
<accession>A0A0G4I0G4</accession>
<evidence type="ECO:0000256" key="2">
    <source>
        <dbReference type="SAM" id="SignalP"/>
    </source>
</evidence>
<dbReference type="EMBL" id="CDMZ01004638">
    <property type="protein sequence ID" value="CEM50346.1"/>
    <property type="molecule type" value="Genomic_DNA"/>
</dbReference>
<feature type="chain" id="PRO_5005192586" description="Ricin B lectin domain-containing protein" evidence="2">
    <location>
        <begin position="19"/>
        <end position="419"/>
    </location>
</feature>
<protein>
    <recommendedName>
        <fullName evidence="4">Ricin B lectin domain-containing protein</fullName>
    </recommendedName>
</protein>